<dbReference type="SMART" id="SM00388">
    <property type="entry name" value="HisKA"/>
    <property type="match status" value="1"/>
</dbReference>
<comment type="subcellular location">
    <subcellularLocation>
        <location evidence="2">Membrane</location>
        <topology evidence="2">Multi-pass membrane protein</topology>
    </subcellularLocation>
</comment>
<proteinExistence type="predicted"/>
<name>A0ABT7IBC0_9GAMM</name>
<evidence type="ECO:0000313" key="15">
    <source>
        <dbReference type="EMBL" id="MDL0430980.1"/>
    </source>
</evidence>
<dbReference type="EC" id="2.7.13.3" evidence="3"/>
<keyword evidence="4" id="KW-0597">Phosphoprotein</keyword>
<dbReference type="Gene3D" id="1.10.287.130">
    <property type="match status" value="1"/>
</dbReference>
<keyword evidence="7" id="KW-0547">Nucleotide-binding</keyword>
<evidence type="ECO:0000256" key="12">
    <source>
        <dbReference type="ARBA" id="ARBA00023136"/>
    </source>
</evidence>
<keyword evidence="6 13" id="KW-0812">Transmembrane</keyword>
<dbReference type="InterPro" id="IPR003661">
    <property type="entry name" value="HisK_dim/P_dom"/>
</dbReference>
<keyword evidence="16" id="KW-1185">Reference proteome</keyword>
<dbReference type="InterPro" id="IPR036097">
    <property type="entry name" value="HisK_dim/P_sf"/>
</dbReference>
<evidence type="ECO:0000256" key="6">
    <source>
        <dbReference type="ARBA" id="ARBA00022692"/>
    </source>
</evidence>
<dbReference type="Gene3D" id="3.30.565.10">
    <property type="entry name" value="Histidine kinase-like ATPase, C-terminal domain"/>
    <property type="match status" value="1"/>
</dbReference>
<dbReference type="InterPro" id="IPR003594">
    <property type="entry name" value="HATPase_dom"/>
</dbReference>
<reference evidence="15 16" key="1">
    <citation type="submission" date="2023-06" db="EMBL/GenBank/DDBJ databases">
        <title>Marinobacter azerbaijanicus a moderately halophilic, isolated from Urmia Lake in Azerbaijan region of Iran.</title>
        <authorList>
            <person name="Sanchez-Porro C."/>
            <person name="Aghdam E.M."/>
            <person name="Saheb S.M."/>
            <person name="Tarhriz V."/>
            <person name="Kazemi E."/>
            <person name="Ammozegar M.A."/>
            <person name="Ventosa A."/>
            <person name="Hejazi M.S."/>
        </authorList>
    </citation>
    <scope>NUCLEOTIDE SEQUENCE [LARGE SCALE GENOMIC DNA]</scope>
    <source>
        <strain evidence="15 16">TBZ242</strain>
    </source>
</reference>
<comment type="catalytic activity">
    <reaction evidence="1">
        <text>ATP + protein L-histidine = ADP + protein N-phospho-L-histidine.</text>
        <dbReference type="EC" id="2.7.13.3"/>
    </reaction>
</comment>
<dbReference type="SUPFAM" id="SSF47384">
    <property type="entry name" value="Homodimeric domain of signal transducing histidine kinase"/>
    <property type="match status" value="1"/>
</dbReference>
<gene>
    <name evidence="15" type="ORF">QPM17_07580</name>
</gene>
<evidence type="ECO:0000256" key="8">
    <source>
        <dbReference type="ARBA" id="ARBA00022777"/>
    </source>
</evidence>
<dbReference type="EMBL" id="JASSVS010000003">
    <property type="protein sequence ID" value="MDL0430980.1"/>
    <property type="molecule type" value="Genomic_DNA"/>
</dbReference>
<dbReference type="SMART" id="SM00387">
    <property type="entry name" value="HATPase_c"/>
    <property type="match status" value="1"/>
</dbReference>
<evidence type="ECO:0000256" key="2">
    <source>
        <dbReference type="ARBA" id="ARBA00004141"/>
    </source>
</evidence>
<dbReference type="PRINTS" id="PR00344">
    <property type="entry name" value="BCTRLSENSOR"/>
</dbReference>
<keyword evidence="9 15" id="KW-0067">ATP-binding</keyword>
<evidence type="ECO:0000256" key="11">
    <source>
        <dbReference type="ARBA" id="ARBA00023012"/>
    </source>
</evidence>
<dbReference type="GO" id="GO:0005524">
    <property type="term" value="F:ATP binding"/>
    <property type="evidence" value="ECO:0007669"/>
    <property type="project" value="UniProtKB-KW"/>
</dbReference>
<accession>A0ABT7IBC0</accession>
<evidence type="ECO:0000256" key="4">
    <source>
        <dbReference type="ARBA" id="ARBA00022553"/>
    </source>
</evidence>
<dbReference type="PANTHER" id="PTHR45436:SF14">
    <property type="entry name" value="SENSOR PROTEIN QSEC"/>
    <property type="match status" value="1"/>
</dbReference>
<evidence type="ECO:0000313" key="16">
    <source>
        <dbReference type="Proteomes" id="UP001227964"/>
    </source>
</evidence>
<dbReference type="InterPro" id="IPR004358">
    <property type="entry name" value="Sig_transdc_His_kin-like_C"/>
</dbReference>
<dbReference type="PANTHER" id="PTHR45436">
    <property type="entry name" value="SENSOR HISTIDINE KINASE YKOH"/>
    <property type="match status" value="1"/>
</dbReference>
<comment type="caution">
    <text evidence="15">The sequence shown here is derived from an EMBL/GenBank/DDBJ whole genome shotgun (WGS) entry which is preliminary data.</text>
</comment>
<dbReference type="CDD" id="cd00082">
    <property type="entry name" value="HisKA"/>
    <property type="match status" value="1"/>
</dbReference>
<evidence type="ECO:0000256" key="3">
    <source>
        <dbReference type="ARBA" id="ARBA00012438"/>
    </source>
</evidence>
<evidence type="ECO:0000256" key="1">
    <source>
        <dbReference type="ARBA" id="ARBA00000085"/>
    </source>
</evidence>
<dbReference type="SUPFAM" id="SSF55874">
    <property type="entry name" value="ATPase domain of HSP90 chaperone/DNA topoisomerase II/histidine kinase"/>
    <property type="match status" value="1"/>
</dbReference>
<evidence type="ECO:0000256" key="7">
    <source>
        <dbReference type="ARBA" id="ARBA00022741"/>
    </source>
</evidence>
<evidence type="ECO:0000256" key="9">
    <source>
        <dbReference type="ARBA" id="ARBA00022840"/>
    </source>
</evidence>
<dbReference type="Pfam" id="PF00512">
    <property type="entry name" value="HisKA"/>
    <property type="match status" value="1"/>
</dbReference>
<feature type="transmembrane region" description="Helical" evidence="13">
    <location>
        <begin position="7"/>
        <end position="28"/>
    </location>
</feature>
<evidence type="ECO:0000256" key="10">
    <source>
        <dbReference type="ARBA" id="ARBA00022989"/>
    </source>
</evidence>
<evidence type="ECO:0000259" key="14">
    <source>
        <dbReference type="PROSITE" id="PS50109"/>
    </source>
</evidence>
<keyword evidence="8" id="KW-0418">Kinase</keyword>
<feature type="domain" description="Histidine kinase" evidence="14">
    <location>
        <begin position="257"/>
        <end position="466"/>
    </location>
</feature>
<keyword evidence="10 13" id="KW-1133">Transmembrane helix</keyword>
<evidence type="ECO:0000256" key="5">
    <source>
        <dbReference type="ARBA" id="ARBA00022679"/>
    </source>
</evidence>
<dbReference type="InterPro" id="IPR005467">
    <property type="entry name" value="His_kinase_dom"/>
</dbReference>
<sequence>MSLTRTLTLLVTSTVLLIAIIAAAWSYVESNHELEELFDAELAQSTRIVQGLVRHLADTQSMEELPKTLSETLELPVPDRGKIDFEKDANEILPGGIGHKYEKKLAFEVWTPDRMPLLDTLKADDSETLVPGYSWAESRGYRWRVFTLQDTATGFWIRTAQREDIREELSQELALGNVLPLLIALPLLLIAVSLAIQLGFRPLVRLERPIRNMAPERIHPLDDRQAPKEVAGLVQAVNSLLNRLDQALERERRFSADAAHELRTPLAVLRLNLEKACANNPEQFKGLIQSVDRMVHLVEQMLLLSRVDAGTDFAPEHHNLSAIIEQSIADVAPLALEKNIEPVLEDDTGQALIYCHRALINTLMRSLLANAIQYSPEHTIITTHLEPSADGYHIAVCDQGPGIPTEERERALSRFVRLDQRLGGGAGLGLAIARRIAELHGGQLTLAGRTDGQTGLCVNIWLPARPSSSNSRS</sequence>
<keyword evidence="11" id="KW-0902">Two-component regulatory system</keyword>
<dbReference type="InterPro" id="IPR050428">
    <property type="entry name" value="TCS_sensor_his_kinase"/>
</dbReference>
<dbReference type="Proteomes" id="UP001227964">
    <property type="component" value="Unassembled WGS sequence"/>
</dbReference>
<organism evidence="15 16">
    <name type="scientific">Marinobacter azerbaijanicus</name>
    <dbReference type="NCBI Taxonomy" id="3050455"/>
    <lineage>
        <taxon>Bacteria</taxon>
        <taxon>Pseudomonadati</taxon>
        <taxon>Pseudomonadota</taxon>
        <taxon>Gammaproteobacteria</taxon>
        <taxon>Pseudomonadales</taxon>
        <taxon>Marinobacteraceae</taxon>
        <taxon>Marinobacter</taxon>
    </lineage>
</organism>
<dbReference type="PROSITE" id="PS50109">
    <property type="entry name" value="HIS_KIN"/>
    <property type="match status" value="1"/>
</dbReference>
<feature type="transmembrane region" description="Helical" evidence="13">
    <location>
        <begin position="178"/>
        <end position="200"/>
    </location>
</feature>
<dbReference type="RefSeq" id="WP_285390052.1">
    <property type="nucleotide sequence ID" value="NZ_JASSVS010000003.1"/>
</dbReference>
<keyword evidence="5" id="KW-0808">Transferase</keyword>
<dbReference type="InterPro" id="IPR036890">
    <property type="entry name" value="HATPase_C_sf"/>
</dbReference>
<dbReference type="Pfam" id="PF02518">
    <property type="entry name" value="HATPase_c"/>
    <property type="match status" value="1"/>
</dbReference>
<keyword evidence="12 13" id="KW-0472">Membrane</keyword>
<evidence type="ECO:0000256" key="13">
    <source>
        <dbReference type="SAM" id="Phobius"/>
    </source>
</evidence>
<protein>
    <recommendedName>
        <fullName evidence="3">histidine kinase</fullName>
        <ecNumber evidence="3">2.7.13.3</ecNumber>
    </recommendedName>
</protein>